<evidence type="ECO:0000313" key="1">
    <source>
        <dbReference type="EMBL" id="MDN3687281.1"/>
    </source>
</evidence>
<evidence type="ECO:0000313" key="2">
    <source>
        <dbReference type="Proteomes" id="UP001236663"/>
    </source>
</evidence>
<comment type="caution">
    <text evidence="1">The sequence shown here is derived from an EMBL/GenBank/DDBJ whole genome shotgun (WGS) entry which is preliminary data.</text>
</comment>
<reference evidence="2" key="1">
    <citation type="journal article" date="2019" name="Int. J. Syst. Evol. Microbiol.">
        <title>The Global Catalogue of Microorganisms (GCM) 10K type strain sequencing project: providing services to taxonomists for standard genome sequencing and annotation.</title>
        <authorList>
            <consortium name="The Broad Institute Genomics Platform"/>
            <consortium name="The Broad Institute Genome Sequencing Center for Infectious Disease"/>
            <person name="Wu L."/>
            <person name="Ma J."/>
        </authorList>
    </citation>
    <scope>NUCLEOTIDE SEQUENCE [LARGE SCALE GENOMIC DNA]</scope>
    <source>
        <strain evidence="2">CECT 7706</strain>
    </source>
</reference>
<dbReference type="Proteomes" id="UP001236663">
    <property type="component" value="Unassembled WGS sequence"/>
</dbReference>
<dbReference type="RefSeq" id="WP_163384160.1">
    <property type="nucleotide sequence ID" value="NZ_JAUFQS010000004.1"/>
</dbReference>
<name>A0ABT8C3K2_9BACT</name>
<gene>
    <name evidence="1" type="ORF">QWZ15_05550</name>
</gene>
<sequence length="137" mass="15439">MVFHLSILGACRDYDETPVFQAEGYLIGHHPCLRDATVMTSKGEGKGYLVATIGANSDTLMLFGVPTDMFDVPLEWHSSLSYFFPAAGRGMFKMRFSYQKSQENIGLQYPCNAFLPLYHLLRYADPEYIVLKAAKIN</sequence>
<keyword evidence="2" id="KW-1185">Reference proteome</keyword>
<protein>
    <submittedName>
        <fullName evidence="1">Uncharacterized protein</fullName>
    </submittedName>
</protein>
<proteinExistence type="predicted"/>
<accession>A0ABT8C3K2</accession>
<dbReference type="EMBL" id="JAUFQS010000004">
    <property type="protein sequence ID" value="MDN3687281.1"/>
    <property type="molecule type" value="Genomic_DNA"/>
</dbReference>
<organism evidence="1 2">
    <name type="scientific">Cyclobacterium jeungdonense</name>
    <dbReference type="NCBI Taxonomy" id="708087"/>
    <lineage>
        <taxon>Bacteria</taxon>
        <taxon>Pseudomonadati</taxon>
        <taxon>Bacteroidota</taxon>
        <taxon>Cytophagia</taxon>
        <taxon>Cytophagales</taxon>
        <taxon>Cyclobacteriaceae</taxon>
        <taxon>Cyclobacterium</taxon>
    </lineage>
</organism>